<dbReference type="Pfam" id="PF12902">
    <property type="entry name" value="Ferritin-like"/>
    <property type="match status" value="1"/>
</dbReference>
<organism evidence="2 3">
    <name type="scientific">Actinacidiphila acidipaludis</name>
    <dbReference type="NCBI Taxonomy" id="2873382"/>
    <lineage>
        <taxon>Bacteria</taxon>
        <taxon>Bacillati</taxon>
        <taxon>Actinomycetota</taxon>
        <taxon>Actinomycetes</taxon>
        <taxon>Kitasatosporales</taxon>
        <taxon>Streptomycetaceae</taxon>
        <taxon>Actinacidiphila</taxon>
    </lineage>
</organism>
<name>A0ABS7Q3I1_9ACTN</name>
<dbReference type="InterPro" id="IPR026820">
    <property type="entry name" value="VioB/RebD_dom"/>
</dbReference>
<reference evidence="2 3" key="1">
    <citation type="submission" date="2021-08" db="EMBL/GenBank/DDBJ databases">
        <title>WGS of actinomycetes from Thailand.</title>
        <authorList>
            <person name="Thawai C."/>
        </authorList>
    </citation>
    <scope>NUCLEOTIDE SEQUENCE [LARGE SCALE GENOMIC DNA]</scope>
    <source>
        <strain evidence="2 3">PLK6-54</strain>
    </source>
</reference>
<dbReference type="EMBL" id="JAINZZ010000006">
    <property type="protein sequence ID" value="MBY8877411.1"/>
    <property type="molecule type" value="Genomic_DNA"/>
</dbReference>
<keyword evidence="3" id="KW-1185">Reference proteome</keyword>
<evidence type="ECO:0000259" key="1">
    <source>
        <dbReference type="Pfam" id="PF12902"/>
    </source>
</evidence>
<dbReference type="RefSeq" id="WP_222961579.1">
    <property type="nucleotide sequence ID" value="NZ_JAINZZ010000006.1"/>
</dbReference>
<comment type="caution">
    <text evidence="2">The sequence shown here is derived from an EMBL/GenBank/DDBJ whole genome shotgun (WGS) entry which is preliminary data.</text>
</comment>
<dbReference type="PANTHER" id="PTHR34400">
    <property type="match status" value="1"/>
</dbReference>
<dbReference type="InterPro" id="IPR012347">
    <property type="entry name" value="Ferritin-like"/>
</dbReference>
<gene>
    <name evidence="2" type="ORF">K7862_07115</name>
</gene>
<feature type="domain" description="Iminophenyl-pyruvate dimer synthase" evidence="1">
    <location>
        <begin position="559"/>
        <end position="799"/>
    </location>
</feature>
<sequence>MSYLGYPRLNFAGTFQADVPTANNTPEYFDSDLWEPRLARAMQLPDVNGWWNPGGTGDIRLTDVRVTSCHSPDGTRATEAREDGLVGGRLVDDDVRTNGKFVDLDPSDQLITELYAMRPRLLDASGRQVLRAEVLTTAVEDIWLRSMGAGGVPYPAGAYQSVLTGLEWADDLDSPVLAALRARTEEGRLSIRFAMDSVELGFAGPSDRTTFGRIVGAIGPYRSGEPQRFVAGRRLRKVGDGGPLSDACFRIDDATGTVFVDLGNSVPTTEPNGPLTDVGELRLAVLDDADKPTVLAPLAGLGDADFYERDAGIATARLTPDQVALAGGHRLALVDGSDAAAPVLSENADATWIHVDGSVQKLYAGTGAGESGSAPVYATRYGKPAAGLRISFTPVSPGKALTLPEEVVTDAAGRATLTFTCQDPGNPRGYIDGDLAQVAYGSVRRPGEPDGQIHFRVFDVYRAPERPTWVRDVEPVFRQYANLYPVMRDILDLGNYNHVLRHATYIRRTLTAPQESPNHMPVTRDLSPGKRDMIVSWLNTAPAPPLLEIATVDDLRQVLQQAALVELATIPPYLAALISIKPDRNVRIAELIRGVVLEEMQHMAQVCNLLNAVGGTPRIGRPARVPTYPGKLPGPVLPDLQVRLRRLSLEHVKDVFMAIEQPEYPVVDGEVFKGAVISPDSARLDHRGRVLSADPKAMDTLERWFVRAEHKPQTIGWLYNQIARAIVRLDHGGTLFTGDPARQVSWPDAPQTLYQITDKRSALLAVYQIIEQGEGTPTDIGHTSAAHELGHYYRFEEIVKGHELVRNAKGAWVFEGPEIPFDPDGVYPVIDDADTYALPADSPERRASQLCDDAYTNLLGALGRMVDGHPEEMDNIVGLMSKVQVLAKNLVATPSSAGASTVLGPAFQSPGTTGS</sequence>
<proteinExistence type="predicted"/>
<protein>
    <recommendedName>
        <fullName evidence="1">Iminophenyl-pyruvate dimer synthase domain-containing protein</fullName>
    </recommendedName>
</protein>
<dbReference type="Gene3D" id="1.20.1260.10">
    <property type="match status" value="1"/>
</dbReference>
<evidence type="ECO:0000313" key="2">
    <source>
        <dbReference type="EMBL" id="MBY8877411.1"/>
    </source>
</evidence>
<dbReference type="PANTHER" id="PTHR34400:SF4">
    <property type="entry name" value="MEMBRANE PROTEIN"/>
    <property type="match status" value="1"/>
</dbReference>
<dbReference type="Proteomes" id="UP000778578">
    <property type="component" value="Unassembled WGS sequence"/>
</dbReference>
<evidence type="ECO:0000313" key="3">
    <source>
        <dbReference type="Proteomes" id="UP000778578"/>
    </source>
</evidence>
<accession>A0ABS7Q3I1</accession>